<comment type="caution">
    <text evidence="2">The sequence shown here is derived from an EMBL/GenBank/DDBJ whole genome shotgun (WGS) entry which is preliminary data.</text>
</comment>
<dbReference type="InterPro" id="IPR013783">
    <property type="entry name" value="Ig-like_fold"/>
</dbReference>
<feature type="chain" id="PRO_5046655880" description="Fibronectin type-III domain-containing protein" evidence="1">
    <location>
        <begin position="26"/>
        <end position="241"/>
    </location>
</feature>
<proteinExistence type="predicted"/>
<keyword evidence="3" id="KW-1185">Reference proteome</keyword>
<evidence type="ECO:0000313" key="2">
    <source>
        <dbReference type="EMBL" id="GAA4230278.1"/>
    </source>
</evidence>
<feature type="signal peptide" evidence="1">
    <location>
        <begin position="1"/>
        <end position="25"/>
    </location>
</feature>
<evidence type="ECO:0000313" key="3">
    <source>
        <dbReference type="Proteomes" id="UP001501496"/>
    </source>
</evidence>
<evidence type="ECO:0000256" key="1">
    <source>
        <dbReference type="SAM" id="SignalP"/>
    </source>
</evidence>
<dbReference type="SUPFAM" id="SSF49265">
    <property type="entry name" value="Fibronectin type III"/>
    <property type="match status" value="1"/>
</dbReference>
<accession>A0ABP8BYD5</accession>
<dbReference type="RefSeq" id="WP_344785679.1">
    <property type="nucleotide sequence ID" value="NZ_BAABCA010000001.1"/>
</dbReference>
<sequence>MILRHIKRTALVLTLIFIVSCGSSSNDDSNSNNGGDDKILPPEAATLVTPLKNEECNQGNILSKTESTVAFQWNKSSNTNNYTIIIKNLNTDTIQEKTTSSNSASFTLLRGVPYSWHVISKSNKTTKVATSETWNLFNAGEAEENYAPFPASIISPKMGSITSNPVNLEWLGSDLDNDIATYDIYLGTTNPPTELQKENTNTNTENNISLTNDTVYYWIIVTKDEAGNTSKSPVFEFRTEI</sequence>
<evidence type="ECO:0008006" key="4">
    <source>
        <dbReference type="Google" id="ProtNLM"/>
    </source>
</evidence>
<organism evidence="2 3">
    <name type="scientific">Postechiella marina</name>
    <dbReference type="NCBI Taxonomy" id="943941"/>
    <lineage>
        <taxon>Bacteria</taxon>
        <taxon>Pseudomonadati</taxon>
        <taxon>Bacteroidota</taxon>
        <taxon>Flavobacteriia</taxon>
        <taxon>Flavobacteriales</taxon>
        <taxon>Flavobacteriaceae</taxon>
        <taxon>Postechiella</taxon>
    </lineage>
</organism>
<dbReference type="PROSITE" id="PS51257">
    <property type="entry name" value="PROKAR_LIPOPROTEIN"/>
    <property type="match status" value="1"/>
</dbReference>
<dbReference type="EMBL" id="BAABCA010000001">
    <property type="protein sequence ID" value="GAA4230278.1"/>
    <property type="molecule type" value="Genomic_DNA"/>
</dbReference>
<dbReference type="Proteomes" id="UP001501496">
    <property type="component" value="Unassembled WGS sequence"/>
</dbReference>
<dbReference type="Gene3D" id="2.60.40.10">
    <property type="entry name" value="Immunoglobulins"/>
    <property type="match status" value="1"/>
</dbReference>
<dbReference type="InterPro" id="IPR036116">
    <property type="entry name" value="FN3_sf"/>
</dbReference>
<reference evidence="3" key="1">
    <citation type="journal article" date="2019" name="Int. J. Syst. Evol. Microbiol.">
        <title>The Global Catalogue of Microorganisms (GCM) 10K type strain sequencing project: providing services to taxonomists for standard genome sequencing and annotation.</title>
        <authorList>
            <consortium name="The Broad Institute Genomics Platform"/>
            <consortium name="The Broad Institute Genome Sequencing Center for Infectious Disease"/>
            <person name="Wu L."/>
            <person name="Ma J."/>
        </authorList>
    </citation>
    <scope>NUCLEOTIDE SEQUENCE [LARGE SCALE GENOMIC DNA]</scope>
    <source>
        <strain evidence="3">JCM 17630</strain>
    </source>
</reference>
<keyword evidence="1" id="KW-0732">Signal</keyword>
<gene>
    <name evidence="2" type="ORF">GCM10022291_00020</name>
</gene>
<protein>
    <recommendedName>
        <fullName evidence="4">Fibronectin type-III domain-containing protein</fullName>
    </recommendedName>
</protein>
<name>A0ABP8BYD5_9FLAO</name>